<dbReference type="KEGG" id="dzi:111290620"/>
<comment type="similarity">
    <text evidence="2">Belongs to the cytochrome P450 family.</text>
</comment>
<dbReference type="SUPFAM" id="SSF48264">
    <property type="entry name" value="Cytochrome P450"/>
    <property type="match status" value="1"/>
</dbReference>
<feature type="binding site" description="axial binding residue" evidence="1">
    <location>
        <position position="461"/>
    </location>
    <ligand>
        <name>heme</name>
        <dbReference type="ChEBI" id="CHEBI:30413"/>
    </ligand>
    <ligandPart>
        <name>Fe</name>
        <dbReference type="ChEBI" id="CHEBI:18248"/>
    </ligandPart>
</feature>
<sequence>MMSNFYDKLVVPVLACEEGSWPCNGSAALATALAIVCFAWWAQKVITKTKPPLPPGPPGLPILGNLPFIQPDFHQYATKLSQIYGPIIKLQLGRKIWIVISSPSIAKEVLKDHDAIFANRDTPAAALVDTYGGFDIVWRSNVPELHKLRKLVVREIMSNKSLDACYALRRREIRQMIKDIYGKVGSSVDLSEQIFLTTISVMISMLWGDSLNGEERSRLGIEFRKRLEEFVELIGAPNVSDLFPVLAAFDLQGIKSKTKKHLSWFYGIFESVIVHRTKGKKKEGSKDFLEQLLELNQRGDDKTSLSMKEMKALLLDMIIGGSDTTSATVEWAMTELLRHPDKMNRVIEELEKVVGKQNIVEESHLPRLLYLEAVVKETLRIHPAAPLLVPHMPATTCIVSGYTIPKHSTIIFNAWAIQRDPEFWEHPLRFEPERFLKETEKASYLGNDFRFFPFGSGRRICVGIPLAEKMVTHLLAALLHSFEWELPNGVMPDIKDKLGIVLSRVEPLVVIPTARLSNSLSYQ</sequence>
<accession>A0A6P5YB94</accession>
<dbReference type="InterPro" id="IPR002401">
    <property type="entry name" value="Cyt_P450_E_grp-I"/>
</dbReference>
<protein>
    <submittedName>
        <fullName evidence="4">7-ethoxycoumarin O-deethylase-like</fullName>
    </submittedName>
</protein>
<dbReference type="RefSeq" id="XP_022737743.1">
    <property type="nucleotide sequence ID" value="XM_022882008.1"/>
</dbReference>
<keyword evidence="3" id="KW-1185">Reference proteome</keyword>
<dbReference type="InterPro" id="IPR036396">
    <property type="entry name" value="Cyt_P450_sf"/>
</dbReference>
<organism evidence="3 4">
    <name type="scientific">Durio zibethinus</name>
    <name type="common">Durian</name>
    <dbReference type="NCBI Taxonomy" id="66656"/>
    <lineage>
        <taxon>Eukaryota</taxon>
        <taxon>Viridiplantae</taxon>
        <taxon>Streptophyta</taxon>
        <taxon>Embryophyta</taxon>
        <taxon>Tracheophyta</taxon>
        <taxon>Spermatophyta</taxon>
        <taxon>Magnoliopsida</taxon>
        <taxon>eudicotyledons</taxon>
        <taxon>Gunneridae</taxon>
        <taxon>Pentapetalae</taxon>
        <taxon>rosids</taxon>
        <taxon>malvids</taxon>
        <taxon>Malvales</taxon>
        <taxon>Malvaceae</taxon>
        <taxon>Helicteroideae</taxon>
        <taxon>Durio</taxon>
    </lineage>
</organism>
<dbReference type="Gene3D" id="1.10.630.10">
    <property type="entry name" value="Cytochrome P450"/>
    <property type="match status" value="1"/>
</dbReference>
<keyword evidence="1 2" id="KW-0408">Iron</keyword>
<reference evidence="4" key="1">
    <citation type="submission" date="2025-08" db="UniProtKB">
        <authorList>
            <consortium name="RefSeq"/>
        </authorList>
    </citation>
    <scope>IDENTIFICATION</scope>
    <source>
        <tissue evidence="4">Fruit stalk</tissue>
    </source>
</reference>
<name>A0A6P5YB94_DURZI</name>
<dbReference type="CDD" id="cd11073">
    <property type="entry name" value="CYP76-like"/>
    <property type="match status" value="1"/>
</dbReference>
<dbReference type="GeneID" id="111290620"/>
<evidence type="ECO:0000313" key="3">
    <source>
        <dbReference type="Proteomes" id="UP000515121"/>
    </source>
</evidence>
<dbReference type="Proteomes" id="UP000515121">
    <property type="component" value="Unplaced"/>
</dbReference>
<dbReference type="PANTHER" id="PTHR47951:SF8">
    <property type="entry name" value="CYTOCHROME P450 93A2-LIKE"/>
    <property type="match status" value="1"/>
</dbReference>
<evidence type="ECO:0000256" key="1">
    <source>
        <dbReference type="PIRSR" id="PIRSR602401-1"/>
    </source>
</evidence>
<dbReference type="PRINTS" id="PR00463">
    <property type="entry name" value="EP450I"/>
</dbReference>
<evidence type="ECO:0000256" key="2">
    <source>
        <dbReference type="RuleBase" id="RU000461"/>
    </source>
</evidence>
<dbReference type="AlphaFoldDB" id="A0A6P5YB94"/>
<dbReference type="GO" id="GO:0016705">
    <property type="term" value="F:oxidoreductase activity, acting on paired donors, with incorporation or reduction of molecular oxygen"/>
    <property type="evidence" value="ECO:0007669"/>
    <property type="project" value="InterPro"/>
</dbReference>
<keyword evidence="1 2" id="KW-0349">Heme</keyword>
<keyword evidence="1 2" id="KW-0479">Metal-binding</keyword>
<dbReference type="OrthoDB" id="2789670at2759"/>
<keyword evidence="2" id="KW-0503">Monooxygenase</keyword>
<gene>
    <name evidence="4" type="primary">LOC111290620</name>
</gene>
<dbReference type="PRINTS" id="PR00385">
    <property type="entry name" value="P450"/>
</dbReference>
<dbReference type="GO" id="GO:0020037">
    <property type="term" value="F:heme binding"/>
    <property type="evidence" value="ECO:0007669"/>
    <property type="project" value="InterPro"/>
</dbReference>
<keyword evidence="2" id="KW-0560">Oxidoreductase</keyword>
<dbReference type="InterPro" id="IPR001128">
    <property type="entry name" value="Cyt_P450"/>
</dbReference>
<dbReference type="InterPro" id="IPR017972">
    <property type="entry name" value="Cyt_P450_CS"/>
</dbReference>
<comment type="cofactor">
    <cofactor evidence="1">
        <name>heme</name>
        <dbReference type="ChEBI" id="CHEBI:30413"/>
    </cofactor>
</comment>
<evidence type="ECO:0000313" key="4">
    <source>
        <dbReference type="RefSeq" id="XP_022737743.1"/>
    </source>
</evidence>
<dbReference type="GO" id="GO:0005506">
    <property type="term" value="F:iron ion binding"/>
    <property type="evidence" value="ECO:0007669"/>
    <property type="project" value="InterPro"/>
</dbReference>
<dbReference type="PANTHER" id="PTHR47951">
    <property type="entry name" value="OS08G0547900 PROTEIN"/>
    <property type="match status" value="1"/>
</dbReference>
<proteinExistence type="inferred from homology"/>
<dbReference type="Pfam" id="PF00067">
    <property type="entry name" value="p450"/>
    <property type="match status" value="1"/>
</dbReference>
<dbReference type="FunFam" id="1.10.630.10:FF:000207">
    <property type="entry name" value="Putative cytochrome P450 superfamily protein"/>
    <property type="match status" value="1"/>
</dbReference>
<dbReference type="GO" id="GO:0004497">
    <property type="term" value="F:monooxygenase activity"/>
    <property type="evidence" value="ECO:0007669"/>
    <property type="project" value="UniProtKB-KW"/>
</dbReference>
<dbReference type="PROSITE" id="PS00086">
    <property type="entry name" value="CYTOCHROME_P450"/>
    <property type="match status" value="1"/>
</dbReference>